<keyword evidence="9 11" id="KW-0368">Histidine biosynthesis</keyword>
<evidence type="ECO:0000259" key="12">
    <source>
        <dbReference type="Pfam" id="PF00155"/>
    </source>
</evidence>
<evidence type="ECO:0000256" key="2">
    <source>
        <dbReference type="ARBA" id="ARBA00005011"/>
    </source>
</evidence>
<sequence length="344" mass="39271">MKPLKELTRPNIWNLKPYSSAHNECGATAAKVFLDANENPYNSPYNRYPDPQQSEVKARLSKIKGVRPEQIFLGNGSDEAIDLLYRCFTCPGRDNVVAIEPTYGMYKVCADINDVEYRTVELDQNYQTTADRLLHACSDTTKLIWICSPNNPTGNNIMRDEVVKVINEFQGIVVVDEAYSDFSSERPLRLDIAKYPNLVVLNTFSNAWGCAAIRLGMAFAQKDIIDIFNKVKHPYNISTLTQRQAIEALKEPYEVDKWVKTILLERGRMIEAFRLLPFCERIYPTDANFFLAKMNDAQAIYDYLKSNGVIVRNRANVHLCNNCLRITIGSKSENNELLSALRQY</sequence>
<dbReference type="AlphaFoldDB" id="A0A8E1QYE1"/>
<dbReference type="CDD" id="cd00609">
    <property type="entry name" value="AAT_like"/>
    <property type="match status" value="1"/>
</dbReference>
<evidence type="ECO:0000256" key="11">
    <source>
        <dbReference type="HAMAP-Rule" id="MF_01023"/>
    </source>
</evidence>
<evidence type="ECO:0000256" key="6">
    <source>
        <dbReference type="ARBA" id="ARBA00022605"/>
    </source>
</evidence>
<evidence type="ECO:0000256" key="4">
    <source>
        <dbReference type="ARBA" id="ARBA00011738"/>
    </source>
</evidence>
<dbReference type="InterPro" id="IPR015424">
    <property type="entry name" value="PyrdxlP-dep_Trfase"/>
</dbReference>
<dbReference type="InterPro" id="IPR015421">
    <property type="entry name" value="PyrdxlP-dep_Trfase_major"/>
</dbReference>
<dbReference type="PANTHER" id="PTHR42885:SF2">
    <property type="entry name" value="HISTIDINOL-PHOSPHATE AMINOTRANSFERASE"/>
    <property type="match status" value="1"/>
</dbReference>
<evidence type="ECO:0000313" key="13">
    <source>
        <dbReference type="EMBL" id="KOO68882.1"/>
    </source>
</evidence>
<dbReference type="InterPro" id="IPR015422">
    <property type="entry name" value="PyrdxlP-dep_Trfase_small"/>
</dbReference>
<evidence type="ECO:0000313" key="14">
    <source>
        <dbReference type="Proteomes" id="UP000036951"/>
    </source>
</evidence>
<comment type="cofactor">
    <cofactor evidence="1 11">
        <name>pyridoxal 5'-phosphate</name>
        <dbReference type="ChEBI" id="CHEBI:597326"/>
    </cofactor>
</comment>
<dbReference type="HAMAP" id="MF_01023">
    <property type="entry name" value="HisC_aminotrans_2"/>
    <property type="match status" value="1"/>
</dbReference>
<comment type="similarity">
    <text evidence="3 11">Belongs to the class-II pyridoxal-phosphate-dependent aminotransferase family. Histidinol-phosphate aminotransferase subfamily.</text>
</comment>
<keyword evidence="6 11" id="KW-0028">Amino-acid biosynthesis</keyword>
<dbReference type="NCBIfam" id="TIGR01141">
    <property type="entry name" value="hisC"/>
    <property type="match status" value="1"/>
</dbReference>
<accession>A0A8E1QYE1</accession>
<keyword evidence="8 11" id="KW-0663">Pyridoxal phosphate</keyword>
<dbReference type="EMBL" id="LFQU01000007">
    <property type="protein sequence ID" value="KOO68882.1"/>
    <property type="molecule type" value="Genomic_DNA"/>
</dbReference>
<comment type="pathway">
    <text evidence="2 11">Amino-acid biosynthesis; L-histidine biosynthesis; L-histidine from 5-phospho-alpha-D-ribose 1-diphosphate: step 7/9.</text>
</comment>
<evidence type="ECO:0000256" key="10">
    <source>
        <dbReference type="ARBA" id="ARBA00047481"/>
    </source>
</evidence>
<dbReference type="Gene3D" id="3.90.1150.10">
    <property type="entry name" value="Aspartate Aminotransferase, domain 1"/>
    <property type="match status" value="1"/>
</dbReference>
<evidence type="ECO:0000256" key="5">
    <source>
        <dbReference type="ARBA" id="ARBA00022576"/>
    </source>
</evidence>
<dbReference type="OrthoDB" id="9813612at2"/>
<organism evidence="13 14">
    <name type="scientific">Xylanibacter rarus</name>
    <dbReference type="NCBI Taxonomy" id="1676614"/>
    <lineage>
        <taxon>Bacteria</taxon>
        <taxon>Pseudomonadati</taxon>
        <taxon>Bacteroidota</taxon>
        <taxon>Bacteroidia</taxon>
        <taxon>Bacteroidales</taxon>
        <taxon>Prevotellaceae</taxon>
        <taxon>Xylanibacter</taxon>
    </lineage>
</organism>
<evidence type="ECO:0000256" key="8">
    <source>
        <dbReference type="ARBA" id="ARBA00022898"/>
    </source>
</evidence>
<evidence type="ECO:0000256" key="9">
    <source>
        <dbReference type="ARBA" id="ARBA00023102"/>
    </source>
</evidence>
<name>A0A8E1QYE1_9BACT</name>
<dbReference type="Proteomes" id="UP000036951">
    <property type="component" value="Unassembled WGS sequence"/>
</dbReference>
<dbReference type="GO" id="GO:0004400">
    <property type="term" value="F:histidinol-phosphate transaminase activity"/>
    <property type="evidence" value="ECO:0007669"/>
    <property type="project" value="UniProtKB-UniRule"/>
</dbReference>
<dbReference type="GO" id="GO:0030170">
    <property type="term" value="F:pyridoxal phosphate binding"/>
    <property type="evidence" value="ECO:0007669"/>
    <property type="project" value="InterPro"/>
</dbReference>
<dbReference type="Pfam" id="PF00155">
    <property type="entry name" value="Aminotran_1_2"/>
    <property type="match status" value="1"/>
</dbReference>
<keyword evidence="7 11" id="KW-0808">Transferase</keyword>
<dbReference type="RefSeq" id="WP_021854980.1">
    <property type="nucleotide sequence ID" value="NZ_DBFJNZ010000041.1"/>
</dbReference>
<evidence type="ECO:0000256" key="1">
    <source>
        <dbReference type="ARBA" id="ARBA00001933"/>
    </source>
</evidence>
<dbReference type="UniPathway" id="UPA00031">
    <property type="reaction ID" value="UER00012"/>
</dbReference>
<keyword evidence="5 11" id="KW-0032">Aminotransferase</keyword>
<dbReference type="PANTHER" id="PTHR42885">
    <property type="entry name" value="HISTIDINOL-PHOSPHATE AMINOTRANSFERASE-RELATED"/>
    <property type="match status" value="1"/>
</dbReference>
<evidence type="ECO:0000256" key="3">
    <source>
        <dbReference type="ARBA" id="ARBA00007970"/>
    </source>
</evidence>
<dbReference type="Gene3D" id="3.40.640.10">
    <property type="entry name" value="Type I PLP-dependent aspartate aminotransferase-like (Major domain)"/>
    <property type="match status" value="1"/>
</dbReference>
<dbReference type="SUPFAM" id="SSF53383">
    <property type="entry name" value="PLP-dependent transferases"/>
    <property type="match status" value="1"/>
</dbReference>
<comment type="catalytic activity">
    <reaction evidence="10 11">
        <text>L-histidinol phosphate + 2-oxoglutarate = 3-(imidazol-4-yl)-2-oxopropyl phosphate + L-glutamate</text>
        <dbReference type="Rhea" id="RHEA:23744"/>
        <dbReference type="ChEBI" id="CHEBI:16810"/>
        <dbReference type="ChEBI" id="CHEBI:29985"/>
        <dbReference type="ChEBI" id="CHEBI:57766"/>
        <dbReference type="ChEBI" id="CHEBI:57980"/>
        <dbReference type="EC" id="2.6.1.9"/>
    </reaction>
</comment>
<dbReference type="EC" id="2.6.1.9" evidence="11"/>
<protein>
    <recommendedName>
        <fullName evidence="11">Histidinol-phosphate aminotransferase</fullName>
        <ecNumber evidence="11">2.6.1.9</ecNumber>
    </recommendedName>
    <alternativeName>
        <fullName evidence="11">Imidazole acetol-phosphate transaminase</fullName>
    </alternativeName>
</protein>
<dbReference type="InterPro" id="IPR004839">
    <property type="entry name" value="Aminotransferase_I/II_large"/>
</dbReference>
<comment type="caution">
    <text evidence="11">Lacks conserved residue(s) required for the propagation of feature annotation.</text>
</comment>
<comment type="subunit">
    <text evidence="4 11">Homodimer.</text>
</comment>
<keyword evidence="14" id="KW-1185">Reference proteome</keyword>
<evidence type="ECO:0000256" key="7">
    <source>
        <dbReference type="ARBA" id="ARBA00022679"/>
    </source>
</evidence>
<proteinExistence type="inferred from homology"/>
<dbReference type="InterPro" id="IPR005861">
    <property type="entry name" value="HisP_aminotrans"/>
</dbReference>
<comment type="caution">
    <text evidence="13">The sequence shown here is derived from an EMBL/GenBank/DDBJ whole genome shotgun (WGS) entry which is preliminary data.</text>
</comment>
<gene>
    <name evidence="11" type="primary">hisC</name>
    <name evidence="13" type="ORF">ACU52_05125</name>
</gene>
<feature type="domain" description="Aminotransferase class I/classII large" evidence="12">
    <location>
        <begin position="39"/>
        <end position="341"/>
    </location>
</feature>
<reference evidence="13 14" key="1">
    <citation type="submission" date="2015-06" db="EMBL/GenBank/DDBJ databases">
        <title>Prevotella sp. 109, sp. nov., a novel member of the family Prevotellaceae isolated from human faeces.</title>
        <authorList>
            <person name="Shkoporov A.N."/>
            <person name="Chaplin A.V."/>
            <person name="Kafarskaia L.I."/>
            <person name="Efimov B.A."/>
        </authorList>
    </citation>
    <scope>NUCLEOTIDE SEQUENCE [LARGE SCALE GENOMIC DNA]</scope>
    <source>
        <strain evidence="13 14">109</strain>
    </source>
</reference>
<dbReference type="GO" id="GO:0000105">
    <property type="term" value="P:L-histidine biosynthetic process"/>
    <property type="evidence" value="ECO:0007669"/>
    <property type="project" value="UniProtKB-UniRule"/>
</dbReference>